<evidence type="ECO:0000256" key="13">
    <source>
        <dbReference type="SAM" id="Coils"/>
    </source>
</evidence>
<dbReference type="EMBL" id="AP014569">
    <property type="protein sequence ID" value="BAO83009.1"/>
    <property type="molecule type" value="Genomic_DNA"/>
</dbReference>
<keyword evidence="4 10" id="KW-0963">Cytoplasm</keyword>
<keyword evidence="6 10" id="KW-0143">Chaperone</keyword>
<evidence type="ECO:0000256" key="1">
    <source>
        <dbReference type="ARBA" id="ARBA00004496"/>
    </source>
</evidence>
<dbReference type="FunFam" id="2.30.22.10:FF:000001">
    <property type="entry name" value="Protein GrpE"/>
    <property type="match status" value="1"/>
</dbReference>
<name>A0A060NVS3_9BURK</name>
<evidence type="ECO:0000256" key="10">
    <source>
        <dbReference type="HAMAP-Rule" id="MF_01151"/>
    </source>
</evidence>
<reference evidence="14 15" key="1">
    <citation type="journal article" date="2014" name="Nat. Commun.">
        <title>Physiological and genomic features of highly alkaliphilic hydrogen-utilizing Betaproteobacteria from a continental serpentinizing site.</title>
        <authorList>
            <person name="Suzuki S."/>
            <person name="Kuenen J.G."/>
            <person name="Schipper K."/>
            <person name="van der Velde S."/>
            <person name="Ishii S."/>
            <person name="Wu A."/>
            <person name="Sorokin D.Y."/>
            <person name="Tenney A."/>
            <person name="Meng X.Y."/>
            <person name="Morrill P.L."/>
            <person name="Kamagata Y."/>
            <person name="Muyzer G."/>
            <person name="Nealson K.H."/>
        </authorList>
    </citation>
    <scope>NUCLEOTIDE SEQUENCE [LARGE SCALE GENOMIC DNA]</scope>
    <source>
        <strain evidence="14 15">B1</strain>
    </source>
</reference>
<comment type="subunit">
    <text evidence="3 10">Homodimer.</text>
</comment>
<dbReference type="SUPFAM" id="SSF51064">
    <property type="entry name" value="Head domain of nucleotide exchange factor GrpE"/>
    <property type="match status" value="1"/>
</dbReference>
<evidence type="ECO:0000256" key="12">
    <source>
        <dbReference type="RuleBase" id="RU004478"/>
    </source>
</evidence>
<dbReference type="SUPFAM" id="SSF58014">
    <property type="entry name" value="Coiled-coil domain of nucleotide exchange factor GrpE"/>
    <property type="match status" value="1"/>
</dbReference>
<dbReference type="CDD" id="cd00446">
    <property type="entry name" value="GrpE"/>
    <property type="match status" value="1"/>
</dbReference>
<comment type="subcellular location">
    <subcellularLocation>
        <location evidence="1 10">Cytoplasm</location>
    </subcellularLocation>
</comment>
<evidence type="ECO:0000256" key="2">
    <source>
        <dbReference type="ARBA" id="ARBA00009054"/>
    </source>
</evidence>
<proteinExistence type="inferred from homology"/>
<dbReference type="GO" id="GO:0042803">
    <property type="term" value="F:protein homodimerization activity"/>
    <property type="evidence" value="ECO:0007669"/>
    <property type="project" value="InterPro"/>
</dbReference>
<evidence type="ECO:0000256" key="3">
    <source>
        <dbReference type="ARBA" id="ARBA00011738"/>
    </source>
</evidence>
<evidence type="ECO:0000256" key="8">
    <source>
        <dbReference type="ARBA" id="ARBA00072274"/>
    </source>
</evidence>
<dbReference type="KEGG" id="cbab:SMCB_0781"/>
<evidence type="ECO:0000313" key="14">
    <source>
        <dbReference type="EMBL" id="BAO83009.1"/>
    </source>
</evidence>
<dbReference type="GO" id="GO:0006457">
    <property type="term" value="P:protein folding"/>
    <property type="evidence" value="ECO:0007669"/>
    <property type="project" value="InterPro"/>
</dbReference>
<dbReference type="Pfam" id="PF01025">
    <property type="entry name" value="GrpE"/>
    <property type="match status" value="1"/>
</dbReference>
<gene>
    <name evidence="10 14" type="primary">grpE</name>
    <name evidence="14" type="ORF">SMCB_0781</name>
</gene>
<keyword evidence="5 10" id="KW-0346">Stress response</keyword>
<comment type="function">
    <text evidence="7 10 11">Participates actively in the response to hyperosmotic and heat shock by preventing the aggregation of stress-denatured proteins, in association with DnaK and GrpE. It is the nucleotide exchange factor for DnaK and may function as a thermosensor. Unfolded proteins bind initially to DnaJ; upon interaction with the DnaJ-bound protein, DnaK hydrolyzes its bound ATP, resulting in the formation of a stable complex. GrpE releases ADP from DnaK; ATP binding to DnaK triggers the release of the substrate protein, thus completing the reaction cycle. Several rounds of ATP-dependent interactions between DnaJ, DnaK and GrpE are required for fully efficient folding.</text>
</comment>
<dbReference type="PROSITE" id="PS01071">
    <property type="entry name" value="GRPE"/>
    <property type="match status" value="1"/>
</dbReference>
<evidence type="ECO:0000256" key="5">
    <source>
        <dbReference type="ARBA" id="ARBA00023016"/>
    </source>
</evidence>
<dbReference type="PANTHER" id="PTHR21237">
    <property type="entry name" value="GRPE PROTEIN"/>
    <property type="match status" value="1"/>
</dbReference>
<dbReference type="NCBIfam" id="NF010738">
    <property type="entry name" value="PRK14140.1"/>
    <property type="match status" value="1"/>
</dbReference>
<evidence type="ECO:0000256" key="7">
    <source>
        <dbReference type="ARBA" id="ARBA00053401"/>
    </source>
</evidence>
<dbReference type="GO" id="GO:0000774">
    <property type="term" value="F:adenyl-nucleotide exchange factor activity"/>
    <property type="evidence" value="ECO:0007669"/>
    <property type="project" value="InterPro"/>
</dbReference>
<evidence type="ECO:0000313" key="15">
    <source>
        <dbReference type="Proteomes" id="UP000066014"/>
    </source>
</evidence>
<accession>A0A060NVS3</accession>
<dbReference type="AlphaFoldDB" id="A0A060NVS3"/>
<evidence type="ECO:0000256" key="9">
    <source>
        <dbReference type="ARBA" id="ARBA00076414"/>
    </source>
</evidence>
<keyword evidence="13" id="KW-0175">Coiled coil</keyword>
<dbReference type="PRINTS" id="PR00773">
    <property type="entry name" value="GRPEPROTEIN"/>
</dbReference>
<evidence type="ECO:0000256" key="4">
    <source>
        <dbReference type="ARBA" id="ARBA00022490"/>
    </source>
</evidence>
<dbReference type="InterPro" id="IPR009012">
    <property type="entry name" value="GrpE_head"/>
</dbReference>
<evidence type="ECO:0000256" key="11">
    <source>
        <dbReference type="RuleBase" id="RU000639"/>
    </source>
</evidence>
<dbReference type="Gene3D" id="3.90.20.20">
    <property type="match status" value="1"/>
</dbReference>
<dbReference type="GO" id="GO:0005829">
    <property type="term" value="C:cytosol"/>
    <property type="evidence" value="ECO:0007669"/>
    <property type="project" value="TreeGrafter"/>
</dbReference>
<dbReference type="NCBIfam" id="NF010737">
    <property type="entry name" value="PRK14139.1"/>
    <property type="match status" value="1"/>
</dbReference>
<dbReference type="InterPro" id="IPR013805">
    <property type="entry name" value="GrpE_CC"/>
</dbReference>
<dbReference type="InterPro" id="IPR000740">
    <property type="entry name" value="GrpE"/>
</dbReference>
<dbReference type="HOGENOM" id="CLU_057217_6_1_4"/>
<protein>
    <recommendedName>
        <fullName evidence="8 10">Protein GrpE</fullName>
    </recommendedName>
    <alternativeName>
        <fullName evidence="9 10">HSP-70 cofactor</fullName>
    </alternativeName>
</protein>
<dbReference type="GO" id="GO:0051082">
    <property type="term" value="F:unfolded protein binding"/>
    <property type="evidence" value="ECO:0007669"/>
    <property type="project" value="TreeGrafter"/>
</dbReference>
<dbReference type="Proteomes" id="UP000066014">
    <property type="component" value="Chromosome"/>
</dbReference>
<dbReference type="HAMAP" id="MF_01151">
    <property type="entry name" value="GrpE"/>
    <property type="match status" value="1"/>
</dbReference>
<feature type="coiled-coil region" evidence="13">
    <location>
        <begin position="2"/>
        <end position="40"/>
    </location>
</feature>
<sequence length="155" mass="16968">MQTNQALELARLQAQNAELAEQYLRSKAEMENLRRRTDDEVSKVRKFAVEAFAESLLPVLDSLEAGLAVQEATAQQIRQGAEATLLQLQSALARHKVQPIAPEAGKRFDPHQHQAIGVVAAPGQEPNTVVAVLQKGYLIAERVLRPAMVTVTAPK</sequence>
<dbReference type="PANTHER" id="PTHR21237:SF23">
    <property type="entry name" value="GRPE PROTEIN HOMOLOG, MITOCHONDRIAL"/>
    <property type="match status" value="1"/>
</dbReference>
<dbReference type="GO" id="GO:0051087">
    <property type="term" value="F:protein-folding chaperone binding"/>
    <property type="evidence" value="ECO:0007669"/>
    <property type="project" value="InterPro"/>
</dbReference>
<organism evidence="14 15">
    <name type="scientific">Serpentinimonas maccroryi</name>
    <dbReference type="NCBI Taxonomy" id="1458426"/>
    <lineage>
        <taxon>Bacteria</taxon>
        <taxon>Pseudomonadati</taxon>
        <taxon>Pseudomonadota</taxon>
        <taxon>Betaproteobacteria</taxon>
        <taxon>Burkholderiales</taxon>
        <taxon>Comamonadaceae</taxon>
        <taxon>Serpentinimonas</taxon>
    </lineage>
</organism>
<keyword evidence="15" id="KW-1185">Reference proteome</keyword>
<evidence type="ECO:0000256" key="6">
    <source>
        <dbReference type="ARBA" id="ARBA00023186"/>
    </source>
</evidence>
<comment type="similarity">
    <text evidence="2 10 12">Belongs to the GrpE family.</text>
</comment>
<dbReference type="Gene3D" id="2.30.22.10">
    <property type="entry name" value="Head domain of nucleotide exchange factor GrpE"/>
    <property type="match status" value="1"/>
</dbReference>
<dbReference type="STRING" id="1458426.SMCB_0781"/>